<reference evidence="1" key="1">
    <citation type="submission" date="2022-10" db="EMBL/GenBank/DDBJ databases">
        <title>The WGS of Solirubrobacter ginsenosidimutans DSM 21036.</title>
        <authorList>
            <person name="Jiang Z."/>
        </authorList>
    </citation>
    <scope>NUCLEOTIDE SEQUENCE</scope>
    <source>
        <strain evidence="1">DSM 21036</strain>
    </source>
</reference>
<protein>
    <submittedName>
        <fullName evidence="1">Uncharacterized protein</fullName>
    </submittedName>
</protein>
<name>A0A9X3S1T1_9ACTN</name>
<comment type="caution">
    <text evidence="1">The sequence shown here is derived from an EMBL/GenBank/DDBJ whole genome shotgun (WGS) entry which is preliminary data.</text>
</comment>
<dbReference type="RefSeq" id="WP_270039232.1">
    <property type="nucleotide sequence ID" value="NZ_JAPDOD010000005.1"/>
</dbReference>
<organism evidence="1 2">
    <name type="scientific">Solirubrobacter ginsenosidimutans</name>
    <dbReference type="NCBI Taxonomy" id="490573"/>
    <lineage>
        <taxon>Bacteria</taxon>
        <taxon>Bacillati</taxon>
        <taxon>Actinomycetota</taxon>
        <taxon>Thermoleophilia</taxon>
        <taxon>Solirubrobacterales</taxon>
        <taxon>Solirubrobacteraceae</taxon>
        <taxon>Solirubrobacter</taxon>
    </lineage>
</organism>
<evidence type="ECO:0000313" key="2">
    <source>
        <dbReference type="Proteomes" id="UP001149140"/>
    </source>
</evidence>
<evidence type="ECO:0000313" key="1">
    <source>
        <dbReference type="EMBL" id="MDA0160411.1"/>
    </source>
</evidence>
<proteinExistence type="predicted"/>
<dbReference type="AlphaFoldDB" id="A0A9X3S1T1"/>
<keyword evidence="2" id="KW-1185">Reference proteome</keyword>
<dbReference type="Proteomes" id="UP001149140">
    <property type="component" value="Unassembled WGS sequence"/>
</dbReference>
<accession>A0A9X3S1T1</accession>
<sequence length="99" mass="10799">MSSFILEKTEEHQPSSVLLSRVFGVVELDVDGGARKSPFRWRVLRVGALLEPSENLTEGRSSFDERTASWNLIAVVNSSVSAKRSAVWSCASASSNRSA</sequence>
<dbReference type="EMBL" id="JAPDOD010000005">
    <property type="protein sequence ID" value="MDA0160411.1"/>
    <property type="molecule type" value="Genomic_DNA"/>
</dbReference>
<gene>
    <name evidence="1" type="ORF">OM076_09050</name>
</gene>